<evidence type="ECO:0000256" key="1">
    <source>
        <dbReference type="SAM" id="Phobius"/>
    </source>
</evidence>
<proteinExistence type="predicted"/>
<organism evidence="2 3">
    <name type="scientific">Megamonas rupellensis</name>
    <dbReference type="NCBI Taxonomy" id="491921"/>
    <lineage>
        <taxon>Bacteria</taxon>
        <taxon>Bacillati</taxon>
        <taxon>Bacillota</taxon>
        <taxon>Negativicutes</taxon>
        <taxon>Selenomonadales</taxon>
        <taxon>Selenomonadaceae</taxon>
        <taxon>Megamonas</taxon>
    </lineage>
</organism>
<dbReference type="Pfam" id="PF02588">
    <property type="entry name" value="YitT_membrane"/>
    <property type="match status" value="1"/>
</dbReference>
<feature type="transmembrane region" description="Helical" evidence="1">
    <location>
        <begin position="15"/>
        <end position="32"/>
    </location>
</feature>
<reference evidence="2 3" key="1">
    <citation type="submission" date="2018-08" db="EMBL/GenBank/DDBJ databases">
        <title>A genome reference for cultivated species of the human gut microbiota.</title>
        <authorList>
            <person name="Zou Y."/>
            <person name="Xue W."/>
            <person name="Luo G."/>
        </authorList>
    </citation>
    <scope>NUCLEOTIDE SEQUENCE [LARGE SCALE GENOMIC DNA]</scope>
    <source>
        <strain evidence="2 3">AF29-2</strain>
    </source>
</reference>
<keyword evidence="1" id="KW-0472">Membrane</keyword>
<name>A0A411ZH98_9FIRM</name>
<dbReference type="RefSeq" id="WP_117585790.1">
    <property type="nucleotide sequence ID" value="NZ_QRST01000051.1"/>
</dbReference>
<accession>A0A411ZH98</accession>
<keyword evidence="1" id="KW-0812">Transmembrane</keyword>
<comment type="caution">
    <text evidence="2">The sequence shown here is derived from an EMBL/GenBank/DDBJ whole genome shotgun (WGS) entry which is preliminary data.</text>
</comment>
<protein>
    <submittedName>
        <fullName evidence="2">Uncharacterized protein</fullName>
    </submittedName>
</protein>
<sequence>MIENIIEIDWGKGNHTGIIYFLLNLPLVYISLRRFGGDFIIKTIFCVICYSVLLSIVLVPEKVFCLKISLHVLQVEFFVV</sequence>
<dbReference type="EMBL" id="QRST01000051">
    <property type="protein sequence ID" value="RGQ02162.1"/>
    <property type="molecule type" value="Genomic_DNA"/>
</dbReference>
<gene>
    <name evidence="2" type="ORF">DWZ11_11765</name>
</gene>
<dbReference type="Proteomes" id="UP000284662">
    <property type="component" value="Unassembled WGS sequence"/>
</dbReference>
<dbReference type="AlphaFoldDB" id="A0A411ZH98"/>
<evidence type="ECO:0000313" key="3">
    <source>
        <dbReference type="Proteomes" id="UP000284662"/>
    </source>
</evidence>
<keyword evidence="1" id="KW-1133">Transmembrane helix</keyword>
<dbReference type="InterPro" id="IPR003740">
    <property type="entry name" value="YitT"/>
</dbReference>
<feature type="transmembrane region" description="Helical" evidence="1">
    <location>
        <begin position="39"/>
        <end position="59"/>
    </location>
</feature>
<evidence type="ECO:0000313" key="2">
    <source>
        <dbReference type="EMBL" id="RGQ02162.1"/>
    </source>
</evidence>